<protein>
    <submittedName>
        <fullName evidence="2">Uncharacterized protein</fullName>
    </submittedName>
</protein>
<gene>
    <name evidence="2" type="ORF">HUJ06_011534</name>
</gene>
<dbReference type="Proteomes" id="UP000607653">
    <property type="component" value="Unassembled WGS sequence"/>
</dbReference>
<proteinExistence type="predicted"/>
<feature type="region of interest" description="Disordered" evidence="1">
    <location>
        <begin position="1"/>
        <end position="37"/>
    </location>
</feature>
<organism evidence="2 3">
    <name type="scientific">Nelumbo nucifera</name>
    <name type="common">Sacred lotus</name>
    <dbReference type="NCBI Taxonomy" id="4432"/>
    <lineage>
        <taxon>Eukaryota</taxon>
        <taxon>Viridiplantae</taxon>
        <taxon>Streptophyta</taxon>
        <taxon>Embryophyta</taxon>
        <taxon>Tracheophyta</taxon>
        <taxon>Spermatophyta</taxon>
        <taxon>Magnoliopsida</taxon>
        <taxon>Proteales</taxon>
        <taxon>Nelumbonaceae</taxon>
        <taxon>Nelumbo</taxon>
    </lineage>
</organism>
<dbReference type="EMBL" id="DUZY01000003">
    <property type="protein sequence ID" value="DAD32683.1"/>
    <property type="molecule type" value="Genomic_DNA"/>
</dbReference>
<feature type="region of interest" description="Disordered" evidence="1">
    <location>
        <begin position="50"/>
        <end position="69"/>
    </location>
</feature>
<dbReference type="AlphaFoldDB" id="A0A822YKQ4"/>
<comment type="caution">
    <text evidence="2">The sequence shown here is derived from an EMBL/GenBank/DDBJ whole genome shotgun (WGS) entry which is preliminary data.</text>
</comment>
<name>A0A822YKQ4_NELNU</name>
<evidence type="ECO:0000313" key="3">
    <source>
        <dbReference type="Proteomes" id="UP000607653"/>
    </source>
</evidence>
<evidence type="ECO:0000256" key="1">
    <source>
        <dbReference type="SAM" id="MobiDB-lite"/>
    </source>
</evidence>
<feature type="compositionally biased region" description="Polar residues" evidence="1">
    <location>
        <begin position="56"/>
        <end position="69"/>
    </location>
</feature>
<accession>A0A822YKQ4</accession>
<evidence type="ECO:0000313" key="2">
    <source>
        <dbReference type="EMBL" id="DAD32683.1"/>
    </source>
</evidence>
<reference evidence="2 3" key="1">
    <citation type="journal article" date="2020" name="Mol. Biol. Evol.">
        <title>Distinct Expression and Methylation Patterns for Genes with Different Fates following a Single Whole-Genome Duplication in Flowering Plants.</title>
        <authorList>
            <person name="Shi T."/>
            <person name="Rahmani R.S."/>
            <person name="Gugger P.F."/>
            <person name="Wang M."/>
            <person name="Li H."/>
            <person name="Zhang Y."/>
            <person name="Li Z."/>
            <person name="Wang Q."/>
            <person name="Van de Peer Y."/>
            <person name="Marchal K."/>
            <person name="Chen J."/>
        </authorList>
    </citation>
    <scope>NUCLEOTIDE SEQUENCE [LARGE SCALE GENOMIC DNA]</scope>
    <source>
        <tissue evidence="2">Leaf</tissue>
    </source>
</reference>
<keyword evidence="3" id="KW-1185">Reference proteome</keyword>
<feature type="compositionally biased region" description="Polar residues" evidence="1">
    <location>
        <begin position="8"/>
        <end position="26"/>
    </location>
</feature>
<sequence length="101" mass="10989">MVHLFSSHCLSSSGVDPNGEASNIRTRTGAIPRAQRADASTLWKEFTNPKGRKTNIENVPNQDVTTSVDGASTQDVTTECATLCCATMLLFLHYSVFLLKN</sequence>